<dbReference type="Gene3D" id="3.30.450.20">
    <property type="entry name" value="PAS domain"/>
    <property type="match status" value="1"/>
</dbReference>
<evidence type="ECO:0000256" key="2">
    <source>
        <dbReference type="ARBA" id="ARBA00022840"/>
    </source>
</evidence>
<dbReference type="AlphaFoldDB" id="A0A1M6NRD2"/>
<dbReference type="Gene3D" id="3.40.50.300">
    <property type="entry name" value="P-loop containing nucleotide triphosphate hydrolases"/>
    <property type="match status" value="1"/>
</dbReference>
<dbReference type="EMBL" id="FQZV01000058">
    <property type="protein sequence ID" value="SHJ98301.1"/>
    <property type="molecule type" value="Genomic_DNA"/>
</dbReference>
<keyword evidence="6" id="KW-1185">Reference proteome</keyword>
<protein>
    <submittedName>
        <fullName evidence="5">Transcriptional regulator containing PAS, AAA-type ATPase, and DNA-binding Fis domains</fullName>
    </submittedName>
</protein>
<dbReference type="SUPFAM" id="SSF52540">
    <property type="entry name" value="P-loop containing nucleoside triphosphate hydrolases"/>
    <property type="match status" value="1"/>
</dbReference>
<dbReference type="Gene3D" id="1.10.10.10">
    <property type="entry name" value="Winged helix-like DNA-binding domain superfamily/Winged helix DNA-binding domain"/>
    <property type="match status" value="1"/>
</dbReference>
<reference evidence="6" key="1">
    <citation type="submission" date="2016-11" db="EMBL/GenBank/DDBJ databases">
        <authorList>
            <person name="Varghese N."/>
            <person name="Submissions S."/>
        </authorList>
    </citation>
    <scope>NUCLEOTIDE SEQUENCE [LARGE SCALE GENOMIC DNA]</scope>
    <source>
        <strain evidence="6">DSM 17957</strain>
    </source>
</reference>
<dbReference type="GO" id="GO:0003677">
    <property type="term" value="F:DNA binding"/>
    <property type="evidence" value="ECO:0007669"/>
    <property type="project" value="UniProtKB-KW"/>
</dbReference>
<keyword evidence="3 5" id="KW-0238">DNA-binding</keyword>
<dbReference type="InterPro" id="IPR002078">
    <property type="entry name" value="Sigma_54_int"/>
</dbReference>
<dbReference type="InterPro" id="IPR036390">
    <property type="entry name" value="WH_DNA-bd_sf"/>
</dbReference>
<gene>
    <name evidence="5" type="ORF">SAMN02745975_03372</name>
</gene>
<dbReference type="PROSITE" id="PS00676">
    <property type="entry name" value="SIGMA54_INTERACT_2"/>
    <property type="match status" value="1"/>
</dbReference>
<evidence type="ECO:0000256" key="1">
    <source>
        <dbReference type="ARBA" id="ARBA00022741"/>
    </source>
</evidence>
<dbReference type="PROSITE" id="PS00675">
    <property type="entry name" value="SIGMA54_INTERACT_1"/>
    <property type="match status" value="1"/>
</dbReference>
<dbReference type="InterPro" id="IPR003593">
    <property type="entry name" value="AAA+_ATPase"/>
</dbReference>
<evidence type="ECO:0000313" key="6">
    <source>
        <dbReference type="Proteomes" id="UP000184536"/>
    </source>
</evidence>
<sequence>MLMKEITLIAGTEETRKTLLEQLRSYIGEYIRIKSYAIDEGIEEIIKSDLIILSSDLVYPEALPYLHEDSKQRVMTARRTINYHYIDKLLFIPPGSEVLFVNDVAETVFDSIGKLKELGINHLKFIPYYPGIKSVKPVKIAVTPGEGDKAPEFVEEIIDIGPRLIDMTSMTEILKRLDMLEGKAHELSQKYLAKIIQLGQRLVEATQETNRFNKNLKTVLEGVNDGLLSVDTYGEIKVANGNLEKIFQTAMPFTMGKNIRQIIKNKELLHFLLNDPDGANMILSIDNVEILVKKFYIKEENLIVATFKNIKEALEIERQLRRELIKRGHIGKYTFEDIVGSSESIKNKKRIAAKLASSELNILIEGESGTGKELFASAIHNCSVRRGGPFLGVNFSALPEDLVESELFGYEEGAFTGARKGGKKGLFEQANGGTLFLDEIGDISPKIQARLLRVLQEKEIMRVGGTEIIPVDVRVIAATNKNLMEMIETGKFRQDLYHRLKVLYVQLPPLRERKEDIRELVNYFIQQNEPRSMRIEEEVIQRLMHYNWYGNVRELKNTLEYMLAVCEGDVIRIHDIPEKSFFQVKLTAESFQGYKETNELEELGNSSELYFILRQLYTAGSQNILLGRKQLAELAKAEGYTLTEPQIRQRMNLLEEHGYLIKSKGRAGTRLTRKGKQMVEQERLNG</sequence>
<feature type="domain" description="Sigma-54 factor interaction" evidence="4">
    <location>
        <begin position="338"/>
        <end position="564"/>
    </location>
</feature>
<dbReference type="Pfam" id="PF08461">
    <property type="entry name" value="WHD_RNase_R"/>
    <property type="match status" value="1"/>
</dbReference>
<dbReference type="Proteomes" id="UP000184536">
    <property type="component" value="Unassembled WGS sequence"/>
</dbReference>
<name>A0A1M6NRD2_9FIRM</name>
<keyword evidence="2" id="KW-0067">ATP-binding</keyword>
<dbReference type="Gene3D" id="1.10.8.60">
    <property type="match status" value="1"/>
</dbReference>
<dbReference type="GO" id="GO:0005524">
    <property type="term" value="F:ATP binding"/>
    <property type="evidence" value="ECO:0007669"/>
    <property type="project" value="UniProtKB-KW"/>
</dbReference>
<evidence type="ECO:0000256" key="3">
    <source>
        <dbReference type="ARBA" id="ARBA00023125"/>
    </source>
</evidence>
<evidence type="ECO:0000313" key="5">
    <source>
        <dbReference type="EMBL" id="SHJ98301.1"/>
    </source>
</evidence>
<dbReference type="InterPro" id="IPR025943">
    <property type="entry name" value="Sigma_54_int_dom_ATP-bd_2"/>
</dbReference>
<accession>A0A1M6NRD2</accession>
<dbReference type="CDD" id="cd00009">
    <property type="entry name" value="AAA"/>
    <property type="match status" value="1"/>
</dbReference>
<dbReference type="PANTHER" id="PTHR32071:SF57">
    <property type="entry name" value="C4-DICARBOXYLATE TRANSPORT TRANSCRIPTIONAL REGULATORY PROTEIN DCTD"/>
    <property type="match status" value="1"/>
</dbReference>
<dbReference type="InterPro" id="IPR027417">
    <property type="entry name" value="P-loop_NTPase"/>
</dbReference>
<dbReference type="InterPro" id="IPR036388">
    <property type="entry name" value="WH-like_DNA-bd_sf"/>
</dbReference>
<keyword evidence="1" id="KW-0547">Nucleotide-binding</keyword>
<dbReference type="STRING" id="1121919.SAMN02745975_03372"/>
<dbReference type="OrthoDB" id="9803970at2"/>
<dbReference type="PANTHER" id="PTHR32071">
    <property type="entry name" value="TRANSCRIPTIONAL REGULATORY PROTEIN"/>
    <property type="match status" value="1"/>
</dbReference>
<dbReference type="Pfam" id="PF00158">
    <property type="entry name" value="Sigma54_activat"/>
    <property type="match status" value="1"/>
</dbReference>
<dbReference type="Pfam" id="PF25601">
    <property type="entry name" value="AAA_lid_14"/>
    <property type="match status" value="1"/>
</dbReference>
<dbReference type="FunFam" id="3.40.50.300:FF:000006">
    <property type="entry name" value="DNA-binding transcriptional regulator NtrC"/>
    <property type="match status" value="1"/>
</dbReference>
<dbReference type="GO" id="GO:0006355">
    <property type="term" value="P:regulation of DNA-templated transcription"/>
    <property type="evidence" value="ECO:0007669"/>
    <property type="project" value="InterPro"/>
</dbReference>
<dbReference type="SUPFAM" id="SSF46785">
    <property type="entry name" value="Winged helix' DNA-binding domain"/>
    <property type="match status" value="1"/>
</dbReference>
<dbReference type="InterPro" id="IPR058031">
    <property type="entry name" value="AAA_lid_NorR"/>
</dbReference>
<dbReference type="SMART" id="SM00382">
    <property type="entry name" value="AAA"/>
    <property type="match status" value="1"/>
</dbReference>
<dbReference type="InterPro" id="IPR013668">
    <property type="entry name" value="RNase_R_HTH_12"/>
</dbReference>
<dbReference type="RefSeq" id="WP_110942369.1">
    <property type="nucleotide sequence ID" value="NZ_FQZV01000058.1"/>
</dbReference>
<dbReference type="PROSITE" id="PS50045">
    <property type="entry name" value="SIGMA54_INTERACT_4"/>
    <property type="match status" value="1"/>
</dbReference>
<dbReference type="InterPro" id="IPR025662">
    <property type="entry name" value="Sigma_54_int_dom_ATP-bd_1"/>
</dbReference>
<proteinExistence type="predicted"/>
<evidence type="ECO:0000259" key="4">
    <source>
        <dbReference type="PROSITE" id="PS50045"/>
    </source>
</evidence>
<organism evidence="5 6">
    <name type="scientific">Geosporobacter subterraneus DSM 17957</name>
    <dbReference type="NCBI Taxonomy" id="1121919"/>
    <lineage>
        <taxon>Bacteria</taxon>
        <taxon>Bacillati</taxon>
        <taxon>Bacillota</taxon>
        <taxon>Clostridia</taxon>
        <taxon>Peptostreptococcales</taxon>
        <taxon>Thermotaleaceae</taxon>
        <taxon>Geosporobacter</taxon>
    </lineage>
</organism>